<keyword evidence="3" id="KW-0378">Hydrolase</keyword>
<evidence type="ECO:0000256" key="3">
    <source>
        <dbReference type="ARBA" id="ARBA00022801"/>
    </source>
</evidence>
<dbReference type="Gene3D" id="3.40.50.300">
    <property type="entry name" value="P-loop containing nucleotide triphosphate hydrolases"/>
    <property type="match status" value="1"/>
</dbReference>
<evidence type="ECO:0000256" key="6">
    <source>
        <dbReference type="SAM" id="Coils"/>
    </source>
</evidence>
<dbReference type="RefSeq" id="WP_183244650.1">
    <property type="nucleotide sequence ID" value="NZ_JACHEQ010000022.1"/>
</dbReference>
<dbReference type="GO" id="GO:0005525">
    <property type="term" value="F:GTP binding"/>
    <property type="evidence" value="ECO:0007669"/>
    <property type="project" value="UniProtKB-KW"/>
</dbReference>
<evidence type="ECO:0000256" key="2">
    <source>
        <dbReference type="ARBA" id="ARBA00022741"/>
    </source>
</evidence>
<keyword evidence="5" id="KW-0472">Membrane</keyword>
<dbReference type="PANTHER" id="PTHR10465">
    <property type="entry name" value="TRANSMEMBRANE GTPASE FZO1"/>
    <property type="match status" value="1"/>
</dbReference>
<evidence type="ECO:0000256" key="1">
    <source>
        <dbReference type="ARBA" id="ARBA00004370"/>
    </source>
</evidence>
<feature type="coiled-coil region" evidence="6">
    <location>
        <begin position="659"/>
        <end position="697"/>
    </location>
</feature>
<evidence type="ECO:0000256" key="4">
    <source>
        <dbReference type="ARBA" id="ARBA00023134"/>
    </source>
</evidence>
<feature type="domain" description="Dynamin N-terminal" evidence="7">
    <location>
        <begin position="49"/>
        <end position="234"/>
    </location>
</feature>
<dbReference type="InterPro" id="IPR027417">
    <property type="entry name" value="P-loop_NTPase"/>
</dbReference>
<keyword evidence="9" id="KW-1185">Reference proteome</keyword>
<evidence type="ECO:0000256" key="5">
    <source>
        <dbReference type="ARBA" id="ARBA00023136"/>
    </source>
</evidence>
<dbReference type="EMBL" id="JACHEQ010000022">
    <property type="protein sequence ID" value="MBB5356765.1"/>
    <property type="molecule type" value="Genomic_DNA"/>
</dbReference>
<sequence length="716" mass="84198">MIQKFIEKRNRIIELIEEVKNSNYFSDEVITESGINKSLANLKSGAFKVALIAPFSAGKSTFINGLIGEDLLSRNILAETATITTLKYGKENKIKVYYYDGTEEEYPGINDTQVTFEDLKRFLKEKTTVTRVESEEEFVVRVEDSVRAVDVFWDVDLLKDGVEIIDTPGLYSSYKEHKDITERILTEAHAILFLISPDSVGEVHFTEFISNYVENAKRSNLDAEGKHIFFVITKIDRFKKEEIQHAREELLKVLQPILPNPQILEVSSYFAMKSRMYEKGRFSLQELQSDRDILFIDEETGYPVAGPLLTEDKVPLIKEVSQIEKVEKTLADYLEYKNNYLIDEVISLTLSMFEREQEELQQRIQMLENNFKNEEVNYQQKLESLQRDFARDVEELKQKTEKRVIEEFEYNERGQSPIVNLVKEIRKYETPILTEQVKIQSMKAWQARKNELNQYNGKRIMQEIIDILKINIQTAKKTFIQKVFQQLERRYTKSMEEFIGAFKDFEKEVLDNFVKELDLQPIENHSSFFNKEQVLNEVRNEVEKFYKETALECSPAINERIDDLINENTSYRRKPGLLNAIKSFFGKAEMIKEFNQYRYQQDFRQLVDEVTDESLEVLRMEVTEIEFAIEEKIRLINDKVKKGLKEKIDHFQKWKTRNMKQLEEELSIKKEDMEEAISAIEQKVSSLSLKYEEVRQKYLDILVLEEGDISEVQSVS</sequence>
<evidence type="ECO:0000259" key="7">
    <source>
        <dbReference type="Pfam" id="PF00350"/>
    </source>
</evidence>
<comment type="caution">
    <text evidence="8">The sequence shown here is derived from an EMBL/GenBank/DDBJ whole genome shotgun (WGS) entry which is preliminary data.</text>
</comment>
<evidence type="ECO:0000313" key="8">
    <source>
        <dbReference type="EMBL" id="MBB5356765.1"/>
    </source>
</evidence>
<keyword evidence="6" id="KW-0175">Coiled coil</keyword>
<keyword evidence="4" id="KW-0342">GTP-binding</keyword>
<dbReference type="Pfam" id="PF00350">
    <property type="entry name" value="Dynamin_N"/>
    <property type="match status" value="1"/>
</dbReference>
<evidence type="ECO:0000313" key="9">
    <source>
        <dbReference type="Proteomes" id="UP000583699"/>
    </source>
</evidence>
<feature type="coiled-coil region" evidence="6">
    <location>
        <begin position="350"/>
        <end position="402"/>
    </location>
</feature>
<proteinExistence type="predicted"/>
<dbReference type="GO" id="GO:0003924">
    <property type="term" value="F:GTPase activity"/>
    <property type="evidence" value="ECO:0007669"/>
    <property type="project" value="InterPro"/>
</dbReference>
<name>A0A7W8JGS5_9BACL</name>
<dbReference type="InterPro" id="IPR027094">
    <property type="entry name" value="Mitofusin_fam"/>
</dbReference>
<accession>A0A7W8JGS5</accession>
<dbReference type="AlphaFoldDB" id="A0A7W8JGS5"/>
<reference evidence="8 9" key="1">
    <citation type="submission" date="2020-08" db="EMBL/GenBank/DDBJ databases">
        <title>Genomic Encyclopedia of Type Strains, Phase IV (KMG-IV): sequencing the most valuable type-strain genomes for metagenomic binning, comparative biology and taxonomic classification.</title>
        <authorList>
            <person name="Goeker M."/>
        </authorList>
    </citation>
    <scope>NUCLEOTIDE SEQUENCE [LARGE SCALE GENOMIC DNA]</scope>
    <source>
        <strain evidence="8 9">DSM 19169</strain>
    </source>
</reference>
<keyword evidence="2" id="KW-0547">Nucleotide-binding</keyword>
<dbReference type="GO" id="GO:0016020">
    <property type="term" value="C:membrane"/>
    <property type="evidence" value="ECO:0007669"/>
    <property type="project" value="UniProtKB-SubCell"/>
</dbReference>
<dbReference type="Proteomes" id="UP000583699">
    <property type="component" value="Unassembled WGS sequence"/>
</dbReference>
<comment type="subcellular location">
    <subcellularLocation>
        <location evidence="1">Membrane</location>
    </subcellularLocation>
</comment>
<dbReference type="SUPFAM" id="SSF52540">
    <property type="entry name" value="P-loop containing nucleoside triphosphate hydrolases"/>
    <property type="match status" value="1"/>
</dbReference>
<gene>
    <name evidence="8" type="ORF">HNR43_002778</name>
</gene>
<dbReference type="PANTHER" id="PTHR10465:SF0">
    <property type="entry name" value="SARCALUMENIN"/>
    <property type="match status" value="1"/>
</dbReference>
<organism evidence="8 9">
    <name type="scientific">Anoxybacillus mongoliensis</name>
    <dbReference type="NCBI Taxonomy" id="452565"/>
    <lineage>
        <taxon>Bacteria</taxon>
        <taxon>Bacillati</taxon>
        <taxon>Bacillota</taxon>
        <taxon>Bacilli</taxon>
        <taxon>Bacillales</taxon>
        <taxon>Anoxybacillaceae</taxon>
        <taxon>Anoxybacillus</taxon>
    </lineage>
</organism>
<protein>
    <submittedName>
        <fullName evidence="8">GTPase SAR1 family protein</fullName>
    </submittedName>
</protein>
<dbReference type="InterPro" id="IPR045063">
    <property type="entry name" value="Dynamin_N"/>
</dbReference>